<reference evidence="10" key="1">
    <citation type="journal article" date="2014" name="Insect Biochem. Mol. Biol.">
        <title>An insight into the sialome of the frog biting fly, Corethrella appendiculata.</title>
        <authorList>
            <person name="Ribeiro J.M.C."/>
            <person name="Chagas A.C."/>
            <person name="Pham V.M."/>
            <person name="Lounibos L.P."/>
            <person name="Calvo E."/>
        </authorList>
    </citation>
    <scope>NUCLEOTIDE SEQUENCE</scope>
    <source>
        <tissue evidence="10">Salivary glands</tissue>
    </source>
</reference>
<evidence type="ECO:0000256" key="8">
    <source>
        <dbReference type="ARBA" id="ARBA00026022"/>
    </source>
</evidence>
<comment type="subunit">
    <text evidence="4">Heterohexamer of two PFD-alpha type and four PFD-beta type subunits.</text>
</comment>
<dbReference type="InterPro" id="IPR009053">
    <property type="entry name" value="Prefoldin"/>
</dbReference>
<comment type="subunit">
    <text evidence="8">Component of the PAQosome complex which is responsible for the biogenesis of several protein complexes and which consists of R2TP complex members RUVBL1, RUVBL2, RPAP3 and PIH1D1, URI complex members PFDN2, PFDN6, PDRG1, UXT and URI1 as well as ASDURF, POLR2E and DNAAF10/WDR92.</text>
</comment>
<evidence type="ECO:0000256" key="1">
    <source>
        <dbReference type="ARBA" id="ARBA00003581"/>
    </source>
</evidence>
<dbReference type="Gene3D" id="1.10.287.370">
    <property type="match status" value="1"/>
</dbReference>
<name>U5EXT7_9DIPT</name>
<comment type="subcellular location">
    <subcellularLocation>
        <location evidence="2">Cytoplasm</location>
    </subcellularLocation>
</comment>
<feature type="non-terminal residue" evidence="10">
    <location>
        <position position="129"/>
    </location>
</feature>
<dbReference type="CDD" id="cd22860">
    <property type="entry name" value="PDRG1"/>
    <property type="match status" value="1"/>
</dbReference>
<dbReference type="AlphaFoldDB" id="U5EXT7"/>
<dbReference type="GO" id="GO:0005737">
    <property type="term" value="C:cytoplasm"/>
    <property type="evidence" value="ECO:0007669"/>
    <property type="project" value="UniProtKB-SubCell"/>
</dbReference>
<keyword evidence="6" id="KW-0963">Cytoplasm</keyword>
<evidence type="ECO:0000313" key="10">
    <source>
        <dbReference type="EMBL" id="JAB57498.1"/>
    </source>
</evidence>
<evidence type="ECO:0000256" key="6">
    <source>
        <dbReference type="ARBA" id="ARBA00022490"/>
    </source>
</evidence>
<accession>U5EXT7</accession>
<dbReference type="GO" id="GO:0051082">
    <property type="term" value="F:unfolded protein binding"/>
    <property type="evidence" value="ECO:0007669"/>
    <property type="project" value="InterPro"/>
</dbReference>
<comment type="function">
    <text evidence="1">May play a role in chaperone-mediated protein folding.</text>
</comment>
<feature type="non-terminal residue" evidence="10">
    <location>
        <position position="1"/>
    </location>
</feature>
<evidence type="ECO:0000256" key="9">
    <source>
        <dbReference type="SAM" id="Coils"/>
    </source>
</evidence>
<evidence type="ECO:0000256" key="3">
    <source>
        <dbReference type="ARBA" id="ARBA00008045"/>
    </source>
</evidence>
<dbReference type="PANTHER" id="PTHR21162">
    <property type="entry name" value="P53 AND DNA DAMAGE-REGULATED PROTEIN"/>
    <property type="match status" value="1"/>
</dbReference>
<feature type="coiled-coil region" evidence="9">
    <location>
        <begin position="70"/>
        <end position="104"/>
    </location>
</feature>
<dbReference type="SUPFAM" id="SSF46579">
    <property type="entry name" value="Prefoldin"/>
    <property type="match status" value="1"/>
</dbReference>
<dbReference type="PANTHER" id="PTHR21162:SF0">
    <property type="entry name" value="P53 AND DNA DAMAGE-REGULATED PROTEIN 1"/>
    <property type="match status" value="1"/>
</dbReference>
<comment type="similarity">
    <text evidence="3">Belongs to the prefoldin subunit beta family.</text>
</comment>
<dbReference type="Pfam" id="PF01920">
    <property type="entry name" value="Prefoldin_2"/>
    <property type="match status" value="1"/>
</dbReference>
<keyword evidence="7" id="KW-0143">Chaperone</keyword>
<evidence type="ECO:0000256" key="5">
    <source>
        <dbReference type="ARBA" id="ARBA00016313"/>
    </source>
</evidence>
<dbReference type="EMBL" id="GANO01002373">
    <property type="protein sequence ID" value="JAB57498.1"/>
    <property type="molecule type" value="mRNA"/>
</dbReference>
<evidence type="ECO:0000256" key="2">
    <source>
        <dbReference type="ARBA" id="ARBA00004496"/>
    </source>
</evidence>
<protein>
    <recommendedName>
        <fullName evidence="5">p53 and DNA damage-regulated protein 1</fullName>
    </recommendedName>
</protein>
<evidence type="ECO:0000256" key="7">
    <source>
        <dbReference type="ARBA" id="ARBA00023186"/>
    </source>
</evidence>
<organism evidence="10">
    <name type="scientific">Corethrella appendiculata</name>
    <dbReference type="NCBI Taxonomy" id="1370023"/>
    <lineage>
        <taxon>Eukaryota</taxon>
        <taxon>Metazoa</taxon>
        <taxon>Ecdysozoa</taxon>
        <taxon>Arthropoda</taxon>
        <taxon>Hexapoda</taxon>
        <taxon>Insecta</taxon>
        <taxon>Pterygota</taxon>
        <taxon>Neoptera</taxon>
        <taxon>Endopterygota</taxon>
        <taxon>Diptera</taxon>
        <taxon>Nematocera</taxon>
        <taxon>Culicoidea</taxon>
        <taxon>Chaoboridae</taxon>
        <taxon>Corethrella</taxon>
    </lineage>
</organism>
<keyword evidence="9" id="KW-0175">Coiled coil</keyword>
<dbReference type="InterPro" id="IPR030482">
    <property type="entry name" value="PDRG1"/>
</dbReference>
<sequence length="129" mass="15109">SSSDCVKQILIETERVGDKILAIKQELIALDKRRQETREALRLIINQKNTNKSWITVGSMLMKMDNQKSVELLKKDQQQIEAEINRLRDEQKMLVKRQRDLEHETPLKGFDLKPLNRTEINALKTNLPM</sequence>
<evidence type="ECO:0000256" key="4">
    <source>
        <dbReference type="ARBA" id="ARBA00011695"/>
    </source>
</evidence>
<dbReference type="InterPro" id="IPR002777">
    <property type="entry name" value="PFD_beta-like"/>
</dbReference>
<proteinExistence type="evidence at transcript level"/>
<dbReference type="GO" id="GO:0016272">
    <property type="term" value="C:prefoldin complex"/>
    <property type="evidence" value="ECO:0007669"/>
    <property type="project" value="InterPro"/>
</dbReference>
<dbReference type="GO" id="GO:0006457">
    <property type="term" value="P:protein folding"/>
    <property type="evidence" value="ECO:0007669"/>
    <property type="project" value="InterPro"/>
</dbReference>